<gene>
    <name evidence="1" type="ORF">SDC9_107313</name>
</gene>
<proteinExistence type="predicted"/>
<reference evidence="1" key="1">
    <citation type="submission" date="2019-08" db="EMBL/GenBank/DDBJ databases">
        <authorList>
            <person name="Kucharzyk K."/>
            <person name="Murdoch R.W."/>
            <person name="Higgins S."/>
            <person name="Loffler F."/>
        </authorList>
    </citation>
    <scope>NUCLEOTIDE SEQUENCE</scope>
</reference>
<protein>
    <submittedName>
        <fullName evidence="1">Uncharacterized protein</fullName>
    </submittedName>
</protein>
<evidence type="ECO:0000313" key="1">
    <source>
        <dbReference type="EMBL" id="MPM60462.1"/>
    </source>
</evidence>
<organism evidence="1">
    <name type="scientific">bioreactor metagenome</name>
    <dbReference type="NCBI Taxonomy" id="1076179"/>
    <lineage>
        <taxon>unclassified sequences</taxon>
        <taxon>metagenomes</taxon>
        <taxon>ecological metagenomes</taxon>
    </lineage>
</organism>
<accession>A0A645B4W0</accession>
<dbReference type="EMBL" id="VSSQ01017814">
    <property type="protein sequence ID" value="MPM60462.1"/>
    <property type="molecule type" value="Genomic_DNA"/>
</dbReference>
<name>A0A645B4W0_9ZZZZ</name>
<sequence>MVYKSINADTTLLNKWGVGRNVWAFPIGLFNAKEEMEIVIIDGHDNVKPLKLSPEKLQTLK</sequence>
<dbReference type="AlphaFoldDB" id="A0A645B4W0"/>
<comment type="caution">
    <text evidence="1">The sequence shown here is derived from an EMBL/GenBank/DDBJ whole genome shotgun (WGS) entry which is preliminary data.</text>
</comment>